<dbReference type="InterPro" id="IPR008547">
    <property type="entry name" value="DUF829_TMEM53"/>
</dbReference>
<keyword evidence="8" id="KW-1185">Reference proteome</keyword>
<evidence type="ECO:0000313" key="7">
    <source>
        <dbReference type="EMBL" id="KAF2875793.1"/>
    </source>
</evidence>
<dbReference type="AlphaFoldDB" id="A0A7C8IGH8"/>
<organism evidence="7 8">
    <name type="scientific">Massariosphaeria phaeospora</name>
    <dbReference type="NCBI Taxonomy" id="100035"/>
    <lineage>
        <taxon>Eukaryota</taxon>
        <taxon>Fungi</taxon>
        <taxon>Dikarya</taxon>
        <taxon>Ascomycota</taxon>
        <taxon>Pezizomycotina</taxon>
        <taxon>Dothideomycetes</taxon>
        <taxon>Pleosporomycetidae</taxon>
        <taxon>Pleosporales</taxon>
        <taxon>Pleosporales incertae sedis</taxon>
        <taxon>Massariosphaeria</taxon>
    </lineage>
</organism>
<protein>
    <recommendedName>
        <fullName evidence="9">Indole-diterpene biosynthesis protein-like protein PaxU</fullName>
    </recommendedName>
</protein>
<keyword evidence="2" id="KW-0812">Transmembrane</keyword>
<gene>
    <name evidence="7" type="ORF">BDV95DRAFT_591227</name>
</gene>
<evidence type="ECO:0000256" key="3">
    <source>
        <dbReference type="ARBA" id="ARBA00022989"/>
    </source>
</evidence>
<proteinExistence type="predicted"/>
<accession>A0A7C8IGH8</accession>
<evidence type="ECO:0008006" key="9">
    <source>
        <dbReference type="Google" id="ProtNLM"/>
    </source>
</evidence>
<dbReference type="Proteomes" id="UP000481861">
    <property type="component" value="Unassembled WGS sequence"/>
</dbReference>
<dbReference type="PANTHER" id="PTHR12265:SF30">
    <property type="entry name" value="TRANSMEMBRANE PROTEIN 53"/>
    <property type="match status" value="1"/>
</dbReference>
<comment type="caution">
    <text evidence="7">The sequence shown here is derived from an EMBL/GenBank/DDBJ whole genome shotgun (WGS) entry which is preliminary data.</text>
</comment>
<evidence type="ECO:0000256" key="1">
    <source>
        <dbReference type="ARBA" id="ARBA00004126"/>
    </source>
</evidence>
<evidence type="ECO:0000256" key="6">
    <source>
        <dbReference type="ARBA" id="ARBA00037847"/>
    </source>
</evidence>
<keyword evidence="5" id="KW-0539">Nucleus</keyword>
<dbReference type="Pfam" id="PF05705">
    <property type="entry name" value="DUF829"/>
    <property type="match status" value="1"/>
</dbReference>
<name>A0A7C8IGH8_9PLEO</name>
<dbReference type="GO" id="GO:0031965">
    <property type="term" value="C:nuclear membrane"/>
    <property type="evidence" value="ECO:0007669"/>
    <property type="project" value="UniProtKB-SubCell"/>
</dbReference>
<evidence type="ECO:0000256" key="2">
    <source>
        <dbReference type="ARBA" id="ARBA00022692"/>
    </source>
</evidence>
<keyword evidence="4" id="KW-0472">Membrane</keyword>
<evidence type="ECO:0000256" key="5">
    <source>
        <dbReference type="ARBA" id="ARBA00023242"/>
    </source>
</evidence>
<comment type="subcellular location">
    <subcellularLocation>
        <location evidence="6">Endomembrane system</location>
        <topology evidence="6">Single-pass membrane protein</topology>
    </subcellularLocation>
    <subcellularLocation>
        <location evidence="1">Nucleus membrane</location>
    </subcellularLocation>
</comment>
<dbReference type="OrthoDB" id="77878at2759"/>
<reference evidence="7 8" key="1">
    <citation type="submission" date="2020-01" db="EMBL/GenBank/DDBJ databases">
        <authorList>
            <consortium name="DOE Joint Genome Institute"/>
            <person name="Haridas S."/>
            <person name="Albert R."/>
            <person name="Binder M."/>
            <person name="Bloem J."/>
            <person name="Labutti K."/>
            <person name="Salamov A."/>
            <person name="Andreopoulos B."/>
            <person name="Baker S.E."/>
            <person name="Barry K."/>
            <person name="Bills G."/>
            <person name="Bluhm B.H."/>
            <person name="Cannon C."/>
            <person name="Castanera R."/>
            <person name="Culley D.E."/>
            <person name="Daum C."/>
            <person name="Ezra D."/>
            <person name="Gonzalez J.B."/>
            <person name="Henrissat B."/>
            <person name="Kuo A."/>
            <person name="Liang C."/>
            <person name="Lipzen A."/>
            <person name="Lutzoni F."/>
            <person name="Magnuson J."/>
            <person name="Mondo S."/>
            <person name="Nolan M."/>
            <person name="Ohm R."/>
            <person name="Pangilinan J."/>
            <person name="Park H.-J.H."/>
            <person name="Ramirez L."/>
            <person name="Alfaro M."/>
            <person name="Sun H."/>
            <person name="Tritt A."/>
            <person name="Yoshinaga Y."/>
            <person name="Zwiers L.-H.L."/>
            <person name="Turgeon B.G."/>
            <person name="Goodwin S.B."/>
            <person name="Spatafora J.W."/>
            <person name="Crous P.W."/>
            <person name="Grigoriev I.V."/>
        </authorList>
    </citation>
    <scope>NUCLEOTIDE SEQUENCE [LARGE SCALE GENOMIC DNA]</scope>
    <source>
        <strain evidence="7 8">CBS 611.86</strain>
    </source>
</reference>
<sequence>MTHTSMPSDTNPYGHGFTNLSPTVIYRTPPKTATPSHQAISKDPHLIVLATWLNAEPKHVAQYALGYQRLFPTSRILLVTTATTHFLFQPTGQRIQELGPALEILQDVQNTEKVLLHIFSSGGTCAMYQLASEYRTQTGKCLPVSKIVFDSCPGTVGYASTVAAFSVNLPKNLIAWGIGNAFYRVVFGRENVVQLAYEGFWNEQLFPRNAARLYVYSLKDELIRAQDVEVHAEATTRMGQVRKLRYRDSVHVGHMFQDPSKYWGNVASLWDSDYLSGPGLITLAW</sequence>
<evidence type="ECO:0000313" key="8">
    <source>
        <dbReference type="Proteomes" id="UP000481861"/>
    </source>
</evidence>
<dbReference type="EMBL" id="JAADJZ010000004">
    <property type="protein sequence ID" value="KAF2875793.1"/>
    <property type="molecule type" value="Genomic_DNA"/>
</dbReference>
<dbReference type="PANTHER" id="PTHR12265">
    <property type="entry name" value="TRANSMEMBRANE PROTEIN 53"/>
    <property type="match status" value="1"/>
</dbReference>
<keyword evidence="3" id="KW-1133">Transmembrane helix</keyword>
<evidence type="ECO:0000256" key="4">
    <source>
        <dbReference type="ARBA" id="ARBA00023136"/>
    </source>
</evidence>